<keyword evidence="3" id="KW-1185">Reference proteome</keyword>
<evidence type="ECO:0000313" key="3">
    <source>
        <dbReference type="Proteomes" id="UP000800200"/>
    </source>
</evidence>
<gene>
    <name evidence="2" type="ORF">K469DRAFT_750511</name>
</gene>
<protein>
    <submittedName>
        <fullName evidence="2">Uncharacterized protein</fullName>
    </submittedName>
</protein>
<feature type="compositionally biased region" description="Pro residues" evidence="1">
    <location>
        <begin position="88"/>
        <end position="121"/>
    </location>
</feature>
<dbReference type="Proteomes" id="UP000800200">
    <property type="component" value="Unassembled WGS sequence"/>
</dbReference>
<organism evidence="2 3">
    <name type="scientific">Zopfia rhizophila CBS 207.26</name>
    <dbReference type="NCBI Taxonomy" id="1314779"/>
    <lineage>
        <taxon>Eukaryota</taxon>
        <taxon>Fungi</taxon>
        <taxon>Dikarya</taxon>
        <taxon>Ascomycota</taxon>
        <taxon>Pezizomycotina</taxon>
        <taxon>Dothideomycetes</taxon>
        <taxon>Dothideomycetes incertae sedis</taxon>
        <taxon>Zopfiaceae</taxon>
        <taxon>Zopfia</taxon>
    </lineage>
</organism>
<feature type="region of interest" description="Disordered" evidence="1">
    <location>
        <begin position="1"/>
        <end position="127"/>
    </location>
</feature>
<evidence type="ECO:0000256" key="1">
    <source>
        <dbReference type="SAM" id="MobiDB-lite"/>
    </source>
</evidence>
<evidence type="ECO:0000313" key="2">
    <source>
        <dbReference type="EMBL" id="KAF2184977.1"/>
    </source>
</evidence>
<accession>A0A6A6DZ73</accession>
<proteinExistence type="predicted"/>
<feature type="compositionally biased region" description="Low complexity" evidence="1">
    <location>
        <begin position="78"/>
        <end position="87"/>
    </location>
</feature>
<feature type="compositionally biased region" description="Polar residues" evidence="1">
    <location>
        <begin position="1"/>
        <end position="14"/>
    </location>
</feature>
<name>A0A6A6DZ73_9PEZI</name>
<dbReference type="AlphaFoldDB" id="A0A6A6DZ73"/>
<reference evidence="2" key="1">
    <citation type="journal article" date="2020" name="Stud. Mycol.">
        <title>101 Dothideomycetes genomes: a test case for predicting lifestyles and emergence of pathogens.</title>
        <authorList>
            <person name="Haridas S."/>
            <person name="Albert R."/>
            <person name="Binder M."/>
            <person name="Bloem J."/>
            <person name="Labutti K."/>
            <person name="Salamov A."/>
            <person name="Andreopoulos B."/>
            <person name="Baker S."/>
            <person name="Barry K."/>
            <person name="Bills G."/>
            <person name="Bluhm B."/>
            <person name="Cannon C."/>
            <person name="Castanera R."/>
            <person name="Culley D."/>
            <person name="Daum C."/>
            <person name="Ezra D."/>
            <person name="Gonzalez J."/>
            <person name="Henrissat B."/>
            <person name="Kuo A."/>
            <person name="Liang C."/>
            <person name="Lipzen A."/>
            <person name="Lutzoni F."/>
            <person name="Magnuson J."/>
            <person name="Mondo S."/>
            <person name="Nolan M."/>
            <person name="Ohm R."/>
            <person name="Pangilinan J."/>
            <person name="Park H.-J."/>
            <person name="Ramirez L."/>
            <person name="Alfaro M."/>
            <person name="Sun H."/>
            <person name="Tritt A."/>
            <person name="Yoshinaga Y."/>
            <person name="Zwiers L.-H."/>
            <person name="Turgeon B."/>
            <person name="Goodwin S."/>
            <person name="Spatafora J."/>
            <person name="Crous P."/>
            <person name="Grigoriev I."/>
        </authorList>
    </citation>
    <scope>NUCLEOTIDE SEQUENCE</scope>
    <source>
        <strain evidence="2">CBS 207.26</strain>
    </source>
</reference>
<sequence length="319" mass="34278">MVNSINSQQHSVINPSPGYGSYSEPALSPVSWRLAGPFRRLHGQTPPAPQLYGYPPTRPPQPSPGYQQPIVYPPQQPLQPYCYQAQQPPQPQPQQYPLPQPPSQPQQYPPPPPTPPAPQPQNHPTIRWTVADPHTSAATPQLISILNHIFDELDRRYKPQNSGFCEATVVDVQRHRARAGAGASVAATSTRVTGWCGRREDRALHTEECAGGSNGLHPGGVPADVAAAAGLPDMALFDSTVPAALAARAKEVDEGAEKRAVEEVTAGVAPTIMSQIGTGGGGWGGVNANMEMYKRLQSNADNISFGVGEKWNASNWVEF</sequence>
<dbReference type="EMBL" id="ML994635">
    <property type="protein sequence ID" value="KAF2184977.1"/>
    <property type="molecule type" value="Genomic_DNA"/>
</dbReference>